<dbReference type="SUPFAM" id="SSF56935">
    <property type="entry name" value="Porins"/>
    <property type="match status" value="1"/>
</dbReference>
<dbReference type="Pfam" id="PF13609">
    <property type="entry name" value="Porin_4"/>
    <property type="match status" value="1"/>
</dbReference>
<organism evidence="3 4">
    <name type="scientific">Granulosicoccus antarcticus IMCC3135</name>
    <dbReference type="NCBI Taxonomy" id="1192854"/>
    <lineage>
        <taxon>Bacteria</taxon>
        <taxon>Pseudomonadati</taxon>
        <taxon>Pseudomonadota</taxon>
        <taxon>Gammaproteobacteria</taxon>
        <taxon>Chromatiales</taxon>
        <taxon>Granulosicoccaceae</taxon>
        <taxon>Granulosicoccus</taxon>
    </lineage>
</organism>
<feature type="domain" description="Porin" evidence="2">
    <location>
        <begin position="6"/>
        <end position="297"/>
    </location>
</feature>
<dbReference type="GO" id="GO:0015288">
    <property type="term" value="F:porin activity"/>
    <property type="evidence" value="ECO:0007669"/>
    <property type="project" value="InterPro"/>
</dbReference>
<feature type="chain" id="PRO_5016344625" description="Porin domain-containing protein" evidence="1">
    <location>
        <begin position="26"/>
        <end position="314"/>
    </location>
</feature>
<evidence type="ECO:0000256" key="1">
    <source>
        <dbReference type="SAM" id="SignalP"/>
    </source>
</evidence>
<dbReference type="Proteomes" id="UP000250079">
    <property type="component" value="Chromosome"/>
</dbReference>
<proteinExistence type="predicted"/>
<evidence type="ECO:0000313" key="4">
    <source>
        <dbReference type="Proteomes" id="UP000250079"/>
    </source>
</evidence>
<name>A0A2Z2P1B3_9GAMM</name>
<dbReference type="OrthoDB" id="8173690at2"/>
<feature type="signal peptide" evidence="1">
    <location>
        <begin position="1"/>
        <end position="25"/>
    </location>
</feature>
<dbReference type="EMBL" id="CP018632">
    <property type="protein sequence ID" value="ASJ75948.1"/>
    <property type="molecule type" value="Genomic_DNA"/>
</dbReference>
<dbReference type="RefSeq" id="WP_088920784.1">
    <property type="nucleotide sequence ID" value="NZ_CP018632.1"/>
</dbReference>
<evidence type="ECO:0000313" key="3">
    <source>
        <dbReference type="EMBL" id="ASJ75948.1"/>
    </source>
</evidence>
<dbReference type="GO" id="GO:0016020">
    <property type="term" value="C:membrane"/>
    <property type="evidence" value="ECO:0007669"/>
    <property type="project" value="InterPro"/>
</dbReference>
<protein>
    <recommendedName>
        <fullName evidence="2">Porin domain-containing protein</fullName>
    </recommendedName>
</protein>
<keyword evidence="1" id="KW-0732">Signal</keyword>
<dbReference type="AlphaFoldDB" id="A0A2Z2P1B3"/>
<dbReference type="InterPro" id="IPR023614">
    <property type="entry name" value="Porin_dom_sf"/>
</dbReference>
<dbReference type="Gene3D" id="2.40.160.10">
    <property type="entry name" value="Porin"/>
    <property type="match status" value="1"/>
</dbReference>
<gene>
    <name evidence="3" type="ORF">IMCC3135_29490</name>
</gene>
<keyword evidence="4" id="KW-1185">Reference proteome</keyword>
<dbReference type="KEGG" id="gai:IMCC3135_29490"/>
<sequence>MKFTKTAVAVAIAGIAAAAPMIVSADTTLSGVVELTLQGSDVDATDEDPLAGDLRVGTGDVLFGIVAEHELNSGLTGYGSLRVDLDRLSNAGAVDIENGPGEDDDVTVGSVGTSDAVYAGIKGGFGDIRIGEIPLSVEYGQVANDIYDVGSEINGGLSYVGNFGPVGLIANYSPEPNSDAVGLGAKFALGGFSIGLGAEDRAEQQNIAGGISFAFAGASIAAHFWSKEEAEGGTNGDLESMSVKVGYGFGGVTADLTVSTLEDDGATDENAIRLDLGYALGGGTLLSSRITQFNNDNDDSAEFLEYRVMLAKSF</sequence>
<accession>A0A2Z2P1B3</accession>
<dbReference type="InterPro" id="IPR033900">
    <property type="entry name" value="Gram_neg_porin_domain"/>
</dbReference>
<evidence type="ECO:0000259" key="2">
    <source>
        <dbReference type="Pfam" id="PF13609"/>
    </source>
</evidence>
<reference evidence="3 4" key="1">
    <citation type="submission" date="2016-12" db="EMBL/GenBank/DDBJ databases">
        <authorList>
            <person name="Song W.-J."/>
            <person name="Kurnit D.M."/>
        </authorList>
    </citation>
    <scope>NUCLEOTIDE SEQUENCE [LARGE SCALE GENOMIC DNA]</scope>
    <source>
        <strain evidence="3 4">IMCC3135</strain>
    </source>
</reference>